<sequence>MASQNVSREADERGLLASLCVGIVFVMMRTAARWFKCRRIPTEMEDLFMYLALVSFAITCALYYATTNTFFNAMAIIAGEMEPYASLEHDLLVMLHEFFTVQFFFWLTLWSVKWSLLAMFKRLTDGLPWYNRVWWGVLIFSVLTFIGCCISNFTSCSSMRAWFTPGLCTTARDSRAKQISLWFGLGADLTTDLLIMAVPVRVLWDLKISLVEKLSVGVIFLVGVLTMITAIIRSVSLDSSVYQGQVGVYQGQVSTTWLMLWACIEGVVAIITGCLPSFAVFVRRRVMAPELHHDSGSDPLGYHSTAGSTEETGSSRRSRNDHQRHQLSDTTGDRSLADGGIMVTRRWSQKWQDLERGPRHFEAGHGLDTIA</sequence>
<evidence type="ECO:0000256" key="4">
    <source>
        <dbReference type="ARBA" id="ARBA00023136"/>
    </source>
</evidence>
<keyword evidence="10" id="KW-1185">Reference proteome</keyword>
<dbReference type="GeneID" id="63740373"/>
<keyword evidence="4 7" id="KW-0472">Membrane</keyword>
<dbReference type="InterPro" id="IPR049326">
    <property type="entry name" value="Rhodopsin_dom_fungi"/>
</dbReference>
<feature type="region of interest" description="Disordered" evidence="6">
    <location>
        <begin position="295"/>
        <end position="339"/>
    </location>
</feature>
<dbReference type="RefSeq" id="XP_040677398.1">
    <property type="nucleotide sequence ID" value="XM_040824716.1"/>
</dbReference>
<evidence type="ECO:0000256" key="6">
    <source>
        <dbReference type="SAM" id="MobiDB-lite"/>
    </source>
</evidence>
<evidence type="ECO:0000256" key="2">
    <source>
        <dbReference type="ARBA" id="ARBA00022692"/>
    </source>
</evidence>
<dbReference type="Proteomes" id="UP000030816">
    <property type="component" value="Unassembled WGS sequence"/>
</dbReference>
<dbReference type="PANTHER" id="PTHR33048">
    <property type="entry name" value="PTH11-LIKE INTEGRAL MEMBRANE PROTEIN (AFU_ORTHOLOGUE AFUA_5G11245)"/>
    <property type="match status" value="1"/>
</dbReference>
<comment type="similarity">
    <text evidence="5">Belongs to the SAT4 family.</text>
</comment>
<gene>
    <name evidence="9" type="ORF">MAM_05918</name>
</gene>
<keyword evidence="3 7" id="KW-1133">Transmembrane helix</keyword>
<feature type="compositionally biased region" description="Basic and acidic residues" evidence="6">
    <location>
        <begin position="318"/>
        <end position="336"/>
    </location>
</feature>
<evidence type="ECO:0000313" key="10">
    <source>
        <dbReference type="Proteomes" id="UP000030816"/>
    </source>
</evidence>
<name>A0A0B2WS73_METAS</name>
<dbReference type="OrthoDB" id="444631at2759"/>
<feature type="transmembrane region" description="Helical" evidence="7">
    <location>
        <begin position="181"/>
        <end position="204"/>
    </location>
</feature>
<feature type="transmembrane region" description="Helical" evidence="7">
    <location>
        <begin position="216"/>
        <end position="237"/>
    </location>
</feature>
<evidence type="ECO:0000313" key="9">
    <source>
        <dbReference type="EMBL" id="KHN96332.1"/>
    </source>
</evidence>
<feature type="transmembrane region" description="Helical" evidence="7">
    <location>
        <begin position="91"/>
        <end position="112"/>
    </location>
</feature>
<accession>A0A0B2WS73</accession>
<proteinExistence type="inferred from homology"/>
<dbReference type="AlphaFoldDB" id="A0A0B2WS73"/>
<keyword evidence="2 7" id="KW-0812">Transmembrane</keyword>
<dbReference type="PANTHER" id="PTHR33048:SF146">
    <property type="entry name" value="INTEGRAL MEMBRANE PROTEIN"/>
    <property type="match status" value="1"/>
</dbReference>
<evidence type="ECO:0000256" key="1">
    <source>
        <dbReference type="ARBA" id="ARBA00004141"/>
    </source>
</evidence>
<evidence type="ECO:0000256" key="5">
    <source>
        <dbReference type="ARBA" id="ARBA00038359"/>
    </source>
</evidence>
<dbReference type="GO" id="GO:0016020">
    <property type="term" value="C:membrane"/>
    <property type="evidence" value="ECO:0007669"/>
    <property type="project" value="UniProtKB-SubCell"/>
</dbReference>
<dbReference type="STRING" id="1081103.A0A0B2WS73"/>
<dbReference type="HOGENOM" id="CLU_046870_0_1_1"/>
<feature type="transmembrane region" description="Helical" evidence="7">
    <location>
        <begin position="133"/>
        <end position="153"/>
    </location>
</feature>
<feature type="transmembrane region" description="Helical" evidence="7">
    <location>
        <begin position="47"/>
        <end position="65"/>
    </location>
</feature>
<comment type="caution">
    <text evidence="9">The sequence shown here is derived from an EMBL/GenBank/DDBJ whole genome shotgun (WGS) entry which is preliminary data.</text>
</comment>
<comment type="subcellular location">
    <subcellularLocation>
        <location evidence="1">Membrane</location>
        <topology evidence="1">Multi-pass membrane protein</topology>
    </subcellularLocation>
</comment>
<evidence type="ECO:0000256" key="7">
    <source>
        <dbReference type="SAM" id="Phobius"/>
    </source>
</evidence>
<evidence type="ECO:0000259" key="8">
    <source>
        <dbReference type="Pfam" id="PF20684"/>
    </source>
</evidence>
<dbReference type="EMBL" id="AZHE01000016">
    <property type="protein sequence ID" value="KHN96332.1"/>
    <property type="molecule type" value="Genomic_DNA"/>
</dbReference>
<reference evidence="9 10" key="1">
    <citation type="journal article" date="2014" name="Proc. Natl. Acad. Sci. U.S.A.">
        <title>Trajectory and genomic determinants of fungal-pathogen speciation and host adaptation.</title>
        <authorList>
            <person name="Hu X."/>
            <person name="Xiao G."/>
            <person name="Zheng P."/>
            <person name="Shang Y."/>
            <person name="Su Y."/>
            <person name="Zhang X."/>
            <person name="Liu X."/>
            <person name="Zhan S."/>
            <person name="St Leger R.J."/>
            <person name="Wang C."/>
        </authorList>
    </citation>
    <scope>NUCLEOTIDE SEQUENCE [LARGE SCALE GENOMIC DNA]</scope>
    <source>
        <strain evidence="9 10">ARSEF 1941</strain>
    </source>
</reference>
<dbReference type="InterPro" id="IPR052337">
    <property type="entry name" value="SAT4-like"/>
</dbReference>
<feature type="transmembrane region" description="Helical" evidence="7">
    <location>
        <begin position="257"/>
        <end position="282"/>
    </location>
</feature>
<evidence type="ECO:0000256" key="3">
    <source>
        <dbReference type="ARBA" id="ARBA00022989"/>
    </source>
</evidence>
<protein>
    <recommendedName>
        <fullName evidence="8">Rhodopsin domain-containing protein</fullName>
    </recommendedName>
</protein>
<feature type="transmembrane region" description="Helical" evidence="7">
    <location>
        <begin position="15"/>
        <end position="35"/>
    </location>
</feature>
<feature type="domain" description="Rhodopsin" evidence="8">
    <location>
        <begin position="29"/>
        <end position="283"/>
    </location>
</feature>
<organism evidence="9 10">
    <name type="scientific">Metarhizium album (strain ARSEF 1941)</name>
    <dbReference type="NCBI Taxonomy" id="1081103"/>
    <lineage>
        <taxon>Eukaryota</taxon>
        <taxon>Fungi</taxon>
        <taxon>Dikarya</taxon>
        <taxon>Ascomycota</taxon>
        <taxon>Pezizomycotina</taxon>
        <taxon>Sordariomycetes</taxon>
        <taxon>Hypocreomycetidae</taxon>
        <taxon>Hypocreales</taxon>
        <taxon>Clavicipitaceae</taxon>
        <taxon>Metarhizium</taxon>
    </lineage>
</organism>
<dbReference type="Pfam" id="PF20684">
    <property type="entry name" value="Fung_rhodopsin"/>
    <property type="match status" value="1"/>
</dbReference>